<sequence>MKTIALWSPLTSGSGTTALAASLPIVLAMEFKVKTLLLHGGAAGERVEQAYSLKKQPLDHSLVTFQDHGMNAVERLAASGRLMPENIRDYTFPLLQDRLDLLAAGREPKLESDDTHGRLMSQVLETAVRGYDVIVADAGNGRANSVDRQILKAADLILIGLNQNIRSLEKFFESDQMQGVFQGKDIGFVIGRYDRHSHCTLQNVKRRFGVKGIFEGIPYCSEFTDAWNMRSVQACIQRGRGGMDRKRESPFYRALRSTAFAAAEQIGLPSSGYSERGA</sequence>
<reference evidence="2" key="1">
    <citation type="submission" date="2017-04" db="EMBL/GenBank/DDBJ databases">
        <authorList>
            <person name="Varghese N."/>
            <person name="Submissions S."/>
        </authorList>
    </citation>
    <scope>NUCLEOTIDE SEQUENCE [LARGE SCALE GENOMIC DNA]</scope>
    <source>
        <strain evidence="2">N3/975</strain>
    </source>
</reference>
<evidence type="ECO:0000313" key="1">
    <source>
        <dbReference type="EMBL" id="SMF86350.1"/>
    </source>
</evidence>
<protein>
    <recommendedName>
        <fullName evidence="3">Cellulose biosynthesis protein BcsQ</fullName>
    </recommendedName>
</protein>
<name>A0A1X7HI18_9BACL</name>
<dbReference type="Gene3D" id="3.40.50.300">
    <property type="entry name" value="P-loop containing nucleotide triphosphate hydrolases"/>
    <property type="match status" value="1"/>
</dbReference>
<keyword evidence="2" id="KW-1185">Reference proteome</keyword>
<evidence type="ECO:0000313" key="2">
    <source>
        <dbReference type="Proteomes" id="UP000192940"/>
    </source>
</evidence>
<dbReference type="SUPFAM" id="SSF52540">
    <property type="entry name" value="P-loop containing nucleoside triphosphate hydrolases"/>
    <property type="match status" value="1"/>
</dbReference>
<dbReference type="AlphaFoldDB" id="A0A1X7HI18"/>
<dbReference type="RefSeq" id="WP_208914232.1">
    <property type="nucleotide sequence ID" value="NZ_LT840184.1"/>
</dbReference>
<dbReference type="EMBL" id="LT840184">
    <property type="protein sequence ID" value="SMF86350.1"/>
    <property type="molecule type" value="Genomic_DNA"/>
</dbReference>
<organism evidence="1 2">
    <name type="scientific">Paenibacillus uliginis N3/975</name>
    <dbReference type="NCBI Taxonomy" id="1313296"/>
    <lineage>
        <taxon>Bacteria</taxon>
        <taxon>Bacillati</taxon>
        <taxon>Bacillota</taxon>
        <taxon>Bacilli</taxon>
        <taxon>Bacillales</taxon>
        <taxon>Paenibacillaceae</taxon>
        <taxon>Paenibacillus</taxon>
    </lineage>
</organism>
<gene>
    <name evidence="1" type="ORF">SAMN05661091_3371</name>
</gene>
<accession>A0A1X7HI18</accession>
<dbReference type="STRING" id="1313296.SAMN05661091_3371"/>
<dbReference type="Proteomes" id="UP000192940">
    <property type="component" value="Chromosome I"/>
</dbReference>
<evidence type="ECO:0008006" key="3">
    <source>
        <dbReference type="Google" id="ProtNLM"/>
    </source>
</evidence>
<dbReference type="InterPro" id="IPR027417">
    <property type="entry name" value="P-loop_NTPase"/>
</dbReference>
<proteinExistence type="predicted"/>